<dbReference type="EMBL" id="BMEC01000004">
    <property type="protein sequence ID" value="GGC29879.1"/>
    <property type="molecule type" value="Genomic_DNA"/>
</dbReference>
<dbReference type="PANTHER" id="PTHR13847">
    <property type="entry name" value="SARCOSINE DEHYDROGENASE-RELATED"/>
    <property type="match status" value="1"/>
</dbReference>
<feature type="domain" description="FAD dependent oxidoreductase" evidence="2">
    <location>
        <begin position="15"/>
        <end position="370"/>
    </location>
</feature>
<keyword evidence="1" id="KW-1133">Transmembrane helix</keyword>
<protein>
    <submittedName>
        <fullName evidence="3">FAD-dependent oxidoreductase</fullName>
    </submittedName>
</protein>
<dbReference type="Proteomes" id="UP000636010">
    <property type="component" value="Unassembled WGS sequence"/>
</dbReference>
<dbReference type="Pfam" id="PF01266">
    <property type="entry name" value="DAO"/>
    <property type="match status" value="1"/>
</dbReference>
<gene>
    <name evidence="3" type="ORF">GCM10011506_14080</name>
</gene>
<dbReference type="PANTHER" id="PTHR13847:SF281">
    <property type="entry name" value="FAD DEPENDENT OXIDOREDUCTASE DOMAIN-CONTAINING PROTEIN"/>
    <property type="match status" value="1"/>
</dbReference>
<reference evidence="4" key="1">
    <citation type="journal article" date="2019" name="Int. J. Syst. Evol. Microbiol.">
        <title>The Global Catalogue of Microorganisms (GCM) 10K type strain sequencing project: providing services to taxonomists for standard genome sequencing and annotation.</title>
        <authorList>
            <consortium name="The Broad Institute Genomics Platform"/>
            <consortium name="The Broad Institute Genome Sequencing Center for Infectious Disease"/>
            <person name="Wu L."/>
            <person name="Ma J."/>
        </authorList>
    </citation>
    <scope>NUCLEOTIDE SEQUENCE [LARGE SCALE GENOMIC DNA]</scope>
    <source>
        <strain evidence="4">CGMCC 1.10832</strain>
    </source>
</reference>
<evidence type="ECO:0000256" key="1">
    <source>
        <dbReference type="SAM" id="Phobius"/>
    </source>
</evidence>
<keyword evidence="1" id="KW-0472">Membrane</keyword>
<evidence type="ECO:0000313" key="3">
    <source>
        <dbReference type="EMBL" id="GGC29879.1"/>
    </source>
</evidence>
<dbReference type="PROSITE" id="PS51257">
    <property type="entry name" value="PROKAR_LIPOPROTEIN"/>
    <property type="match status" value="1"/>
</dbReference>
<comment type="caution">
    <text evidence="3">The sequence shown here is derived from an EMBL/GenBank/DDBJ whole genome shotgun (WGS) entry which is preliminary data.</text>
</comment>
<accession>A0ABQ1LTR2</accession>
<dbReference type="InterPro" id="IPR006076">
    <property type="entry name" value="FAD-dep_OxRdtase"/>
</dbReference>
<dbReference type="RefSeq" id="WP_188461700.1">
    <property type="nucleotide sequence ID" value="NZ_BAABHU010000004.1"/>
</dbReference>
<evidence type="ECO:0000313" key="4">
    <source>
        <dbReference type="Proteomes" id="UP000636010"/>
    </source>
</evidence>
<name>A0ABQ1LTR2_9BACT</name>
<keyword evidence="1" id="KW-0812">Transmembrane</keyword>
<dbReference type="SUPFAM" id="SSF51905">
    <property type="entry name" value="FAD/NAD(P)-binding domain"/>
    <property type="match status" value="1"/>
</dbReference>
<sequence length="376" mass="42131">MISFWEREHFTKFNFIVVGGGIVGCSTAYHLAKRYPKASIALLERGIFPSGASTKNAGFACFGSLTELADDLPKLGEENLLALVEKRWLGLQKLRSTLGDQTIDYQNNGGYELIRQKEIPALDRIDYFNQLLKNIFAENVFKENRNLVNQFGFSSEKINSVVSNQYEGQINTGKMMKAWWEICAQQGIKIFTGCQVTKIEEQQMVEVEVVDAADGKPLYFKAEKVAICTNAFSKQFLPNETINPGRGMVMITDPIDKLKPKGVFHYDEGFFYFRNVGSRLLIGGGRNLDMETESTLEPGINPKIKQRILDDITELILPRQSFSIDMEWSGIMAFGKNKSPLVKKVTDKIVVGARLGGMGVAIGTQIGEEIQRLLND</sequence>
<dbReference type="InterPro" id="IPR036188">
    <property type="entry name" value="FAD/NAD-bd_sf"/>
</dbReference>
<organism evidence="3 4">
    <name type="scientific">Marivirga lumbricoides</name>
    <dbReference type="NCBI Taxonomy" id="1046115"/>
    <lineage>
        <taxon>Bacteria</taxon>
        <taxon>Pseudomonadati</taxon>
        <taxon>Bacteroidota</taxon>
        <taxon>Cytophagia</taxon>
        <taxon>Cytophagales</taxon>
        <taxon>Marivirgaceae</taxon>
        <taxon>Marivirga</taxon>
    </lineage>
</organism>
<keyword evidence="4" id="KW-1185">Reference proteome</keyword>
<proteinExistence type="predicted"/>
<feature type="transmembrane region" description="Helical" evidence="1">
    <location>
        <begin position="13"/>
        <end position="32"/>
    </location>
</feature>
<dbReference type="Gene3D" id="3.30.9.10">
    <property type="entry name" value="D-Amino Acid Oxidase, subunit A, domain 2"/>
    <property type="match status" value="1"/>
</dbReference>
<evidence type="ECO:0000259" key="2">
    <source>
        <dbReference type="Pfam" id="PF01266"/>
    </source>
</evidence>
<dbReference type="Gene3D" id="3.50.50.60">
    <property type="entry name" value="FAD/NAD(P)-binding domain"/>
    <property type="match status" value="1"/>
</dbReference>